<dbReference type="AlphaFoldDB" id="A0A9D4DKW2"/>
<dbReference type="InterPro" id="IPR001214">
    <property type="entry name" value="SET_dom"/>
</dbReference>
<organism evidence="2 3">
    <name type="scientific">Dreissena polymorpha</name>
    <name type="common">Zebra mussel</name>
    <name type="synonym">Mytilus polymorpha</name>
    <dbReference type="NCBI Taxonomy" id="45954"/>
    <lineage>
        <taxon>Eukaryota</taxon>
        <taxon>Metazoa</taxon>
        <taxon>Spiralia</taxon>
        <taxon>Lophotrochozoa</taxon>
        <taxon>Mollusca</taxon>
        <taxon>Bivalvia</taxon>
        <taxon>Autobranchia</taxon>
        <taxon>Heteroconchia</taxon>
        <taxon>Euheterodonta</taxon>
        <taxon>Imparidentia</taxon>
        <taxon>Neoheterodontei</taxon>
        <taxon>Myida</taxon>
        <taxon>Dreissenoidea</taxon>
        <taxon>Dreissenidae</taxon>
        <taxon>Dreissena</taxon>
    </lineage>
</organism>
<evidence type="ECO:0000313" key="3">
    <source>
        <dbReference type="Proteomes" id="UP000828390"/>
    </source>
</evidence>
<evidence type="ECO:0000313" key="2">
    <source>
        <dbReference type="EMBL" id="KAH3750828.1"/>
    </source>
</evidence>
<protein>
    <recommendedName>
        <fullName evidence="1">SET domain-containing protein</fullName>
    </recommendedName>
</protein>
<feature type="domain" description="SET" evidence="1">
    <location>
        <begin position="28"/>
        <end position="138"/>
    </location>
</feature>
<proteinExistence type="predicted"/>
<dbReference type="GO" id="GO:0006357">
    <property type="term" value="P:regulation of transcription by RNA polymerase II"/>
    <property type="evidence" value="ECO:0007669"/>
    <property type="project" value="TreeGrafter"/>
</dbReference>
<sequence length="149" mass="17019">MYGHLHSTLDGYLRPNKRIKLSSQKGPSPIDLARTYCQNYVDPPGFEVKTVNDVIGEGEYEKEGQGSFIYFFKYRDKSCCIDATNDIFHEGRMINDAENGDAKQNCVMKIVEVNQTPHLCTFADRDIAIGEELRYDYGVPTLPWRKATQ</sequence>
<comment type="caution">
    <text evidence="2">The sequence shown here is derived from an EMBL/GenBank/DDBJ whole genome shotgun (WGS) entry which is preliminary data.</text>
</comment>
<dbReference type="SUPFAM" id="SSF82199">
    <property type="entry name" value="SET domain"/>
    <property type="match status" value="1"/>
</dbReference>
<dbReference type="Proteomes" id="UP000828390">
    <property type="component" value="Unassembled WGS sequence"/>
</dbReference>
<dbReference type="InterPro" id="IPR051760">
    <property type="entry name" value="KMT5A"/>
</dbReference>
<accession>A0A9D4DKW2</accession>
<keyword evidence="3" id="KW-1185">Reference proteome</keyword>
<dbReference type="GO" id="GO:0005634">
    <property type="term" value="C:nucleus"/>
    <property type="evidence" value="ECO:0007669"/>
    <property type="project" value="TreeGrafter"/>
</dbReference>
<dbReference type="GO" id="GO:0042799">
    <property type="term" value="F:histone H4K20 methyltransferase activity"/>
    <property type="evidence" value="ECO:0007669"/>
    <property type="project" value="TreeGrafter"/>
</dbReference>
<dbReference type="PROSITE" id="PS50280">
    <property type="entry name" value="SET"/>
    <property type="match status" value="1"/>
</dbReference>
<dbReference type="InterPro" id="IPR046341">
    <property type="entry name" value="SET_dom_sf"/>
</dbReference>
<reference evidence="2" key="1">
    <citation type="journal article" date="2019" name="bioRxiv">
        <title>The Genome of the Zebra Mussel, Dreissena polymorpha: A Resource for Invasive Species Research.</title>
        <authorList>
            <person name="McCartney M.A."/>
            <person name="Auch B."/>
            <person name="Kono T."/>
            <person name="Mallez S."/>
            <person name="Zhang Y."/>
            <person name="Obille A."/>
            <person name="Becker A."/>
            <person name="Abrahante J.E."/>
            <person name="Garbe J."/>
            <person name="Badalamenti J.P."/>
            <person name="Herman A."/>
            <person name="Mangelson H."/>
            <person name="Liachko I."/>
            <person name="Sullivan S."/>
            <person name="Sone E.D."/>
            <person name="Koren S."/>
            <person name="Silverstein K.A.T."/>
            <person name="Beckman K.B."/>
            <person name="Gohl D.M."/>
        </authorList>
    </citation>
    <scope>NUCLEOTIDE SEQUENCE</scope>
    <source>
        <strain evidence="2">Duluth1</strain>
        <tissue evidence="2">Whole animal</tissue>
    </source>
</reference>
<dbReference type="Gene3D" id="2.170.270.10">
    <property type="entry name" value="SET domain"/>
    <property type="match status" value="1"/>
</dbReference>
<gene>
    <name evidence="2" type="ORF">DPMN_185363</name>
</gene>
<dbReference type="EMBL" id="JAIWYP010000010">
    <property type="protein sequence ID" value="KAH3750828.1"/>
    <property type="molecule type" value="Genomic_DNA"/>
</dbReference>
<dbReference type="PANTHER" id="PTHR46167:SF1">
    <property type="entry name" value="N-LYSINE METHYLTRANSFERASE KMT5A"/>
    <property type="match status" value="1"/>
</dbReference>
<name>A0A9D4DKW2_DREPO</name>
<dbReference type="PANTHER" id="PTHR46167">
    <property type="entry name" value="N-LYSINE METHYLTRANSFERASE KMT5A"/>
    <property type="match status" value="1"/>
</dbReference>
<evidence type="ECO:0000259" key="1">
    <source>
        <dbReference type="PROSITE" id="PS50280"/>
    </source>
</evidence>
<dbReference type="GO" id="GO:0043516">
    <property type="term" value="P:regulation of DNA damage response, signal transduction by p53 class mediator"/>
    <property type="evidence" value="ECO:0007669"/>
    <property type="project" value="TreeGrafter"/>
</dbReference>
<reference evidence="2" key="2">
    <citation type="submission" date="2020-11" db="EMBL/GenBank/DDBJ databases">
        <authorList>
            <person name="McCartney M.A."/>
            <person name="Auch B."/>
            <person name="Kono T."/>
            <person name="Mallez S."/>
            <person name="Becker A."/>
            <person name="Gohl D.M."/>
            <person name="Silverstein K.A.T."/>
            <person name="Koren S."/>
            <person name="Bechman K.B."/>
            <person name="Herman A."/>
            <person name="Abrahante J.E."/>
            <person name="Garbe J."/>
        </authorList>
    </citation>
    <scope>NUCLEOTIDE SEQUENCE</scope>
    <source>
        <strain evidence="2">Duluth1</strain>
        <tissue evidence="2">Whole animal</tissue>
    </source>
</reference>
<dbReference type="GO" id="GO:0005700">
    <property type="term" value="C:polytene chromosome"/>
    <property type="evidence" value="ECO:0007669"/>
    <property type="project" value="TreeGrafter"/>
</dbReference>
<dbReference type="Pfam" id="PF00856">
    <property type="entry name" value="SET"/>
    <property type="match status" value="1"/>
</dbReference>